<dbReference type="Proteomes" id="UP000775547">
    <property type="component" value="Unassembled WGS sequence"/>
</dbReference>
<dbReference type="AlphaFoldDB" id="A0A9P7G712"/>
<sequence>MSRIDMDYSSADPSDFRSIHLYFQDMCSSLFGDIPQQMIDDFFGDVDALTGSSKDEAHRVLRETCEEVHQILVDSKWRDPLETAGKTVGRLDEGLMKLVELVQDTYGDEFGRMLKAQKIGSQTLKDPPSAKSGEYEVVG</sequence>
<accession>A0A9P7G712</accession>
<dbReference type="OrthoDB" id="2942377at2759"/>
<reference evidence="1" key="1">
    <citation type="submission" date="2020-07" db="EMBL/GenBank/DDBJ databases">
        <authorList>
            <person name="Nieuwenhuis M."/>
            <person name="Van De Peppel L.J.J."/>
        </authorList>
    </citation>
    <scope>NUCLEOTIDE SEQUENCE</scope>
    <source>
        <strain evidence="1">AP01</strain>
        <tissue evidence="1">Mycelium</tissue>
    </source>
</reference>
<name>A0A9P7G712_9AGAR</name>
<evidence type="ECO:0000313" key="1">
    <source>
        <dbReference type="EMBL" id="KAG5644089.1"/>
    </source>
</evidence>
<proteinExistence type="predicted"/>
<keyword evidence="2" id="KW-1185">Reference proteome</keyword>
<gene>
    <name evidence="1" type="ORF">DXG03_009108</name>
</gene>
<organism evidence="1 2">
    <name type="scientific">Asterophora parasitica</name>
    <dbReference type="NCBI Taxonomy" id="117018"/>
    <lineage>
        <taxon>Eukaryota</taxon>
        <taxon>Fungi</taxon>
        <taxon>Dikarya</taxon>
        <taxon>Basidiomycota</taxon>
        <taxon>Agaricomycotina</taxon>
        <taxon>Agaricomycetes</taxon>
        <taxon>Agaricomycetidae</taxon>
        <taxon>Agaricales</taxon>
        <taxon>Tricholomatineae</taxon>
        <taxon>Lyophyllaceae</taxon>
        <taxon>Asterophora</taxon>
    </lineage>
</organism>
<reference evidence="1" key="2">
    <citation type="submission" date="2021-10" db="EMBL/GenBank/DDBJ databases">
        <title>Phylogenomics reveals ancestral predisposition of the termite-cultivated fungus Termitomyces towards a domesticated lifestyle.</title>
        <authorList>
            <person name="Auxier B."/>
            <person name="Grum-Grzhimaylo A."/>
            <person name="Cardenas M.E."/>
            <person name="Lodge J.D."/>
            <person name="Laessoe T."/>
            <person name="Pedersen O."/>
            <person name="Smith M.E."/>
            <person name="Kuyper T.W."/>
            <person name="Franco-Molano E.A."/>
            <person name="Baroni T.J."/>
            <person name="Aanen D.K."/>
        </authorList>
    </citation>
    <scope>NUCLEOTIDE SEQUENCE</scope>
    <source>
        <strain evidence="1">AP01</strain>
        <tissue evidence="1">Mycelium</tissue>
    </source>
</reference>
<comment type="caution">
    <text evidence="1">The sequence shown here is derived from an EMBL/GenBank/DDBJ whole genome shotgun (WGS) entry which is preliminary data.</text>
</comment>
<evidence type="ECO:0000313" key="2">
    <source>
        <dbReference type="Proteomes" id="UP000775547"/>
    </source>
</evidence>
<protein>
    <submittedName>
        <fullName evidence="1">Uncharacterized protein</fullName>
    </submittedName>
</protein>
<dbReference type="EMBL" id="JABCKV010000083">
    <property type="protein sequence ID" value="KAG5644089.1"/>
    <property type="molecule type" value="Genomic_DNA"/>
</dbReference>